<keyword evidence="1" id="KW-0812">Transmembrane</keyword>
<name>A0ABT9YLI0_9BACI</name>
<keyword evidence="3" id="KW-1185">Reference proteome</keyword>
<feature type="transmembrane region" description="Helical" evidence="1">
    <location>
        <begin position="55"/>
        <end position="75"/>
    </location>
</feature>
<evidence type="ECO:0000313" key="3">
    <source>
        <dbReference type="Proteomes" id="UP001225034"/>
    </source>
</evidence>
<reference evidence="2 3" key="1">
    <citation type="submission" date="2023-07" db="EMBL/GenBank/DDBJ databases">
        <title>Genomic Encyclopedia of Type Strains, Phase IV (KMG-IV): sequencing the most valuable type-strain genomes for metagenomic binning, comparative biology and taxonomic classification.</title>
        <authorList>
            <person name="Goeker M."/>
        </authorList>
    </citation>
    <scope>NUCLEOTIDE SEQUENCE [LARGE SCALE GENOMIC DNA]</scope>
    <source>
        <strain evidence="2 3">DSM 19154</strain>
    </source>
</reference>
<keyword evidence="1" id="KW-1133">Transmembrane helix</keyword>
<sequence>MVQDFLYQLMEVNTYLQHLGIAAIGAIPFFEAFFGATAGTFLGVPIVSAALSSMIGNWISVMFIILPFGALLTMIRNRRKEKEVEGENGFIQKRANKAKNTFDKYGVAGLALLTPLVASGHIAAFTSLAAGVSKKKVIIWHTISIVVWGVLGAVFGHYVGYEQFIR</sequence>
<protein>
    <submittedName>
        <fullName evidence="2">Membrane protein</fullName>
    </submittedName>
</protein>
<dbReference type="InterPro" id="IPR009577">
    <property type="entry name" value="Sm_multidrug_ex"/>
</dbReference>
<dbReference type="Pfam" id="PF06695">
    <property type="entry name" value="Sm_multidrug_ex"/>
    <property type="match status" value="1"/>
</dbReference>
<feature type="transmembrane region" description="Helical" evidence="1">
    <location>
        <begin position="138"/>
        <end position="161"/>
    </location>
</feature>
<accession>A0ABT9YLI0</accession>
<evidence type="ECO:0000313" key="2">
    <source>
        <dbReference type="EMBL" id="MDQ0208715.1"/>
    </source>
</evidence>
<dbReference type="RefSeq" id="WP_306984990.1">
    <property type="nucleotide sequence ID" value="NZ_JAUSUA010000006.1"/>
</dbReference>
<feature type="transmembrane region" description="Helical" evidence="1">
    <location>
        <begin position="21"/>
        <end position="43"/>
    </location>
</feature>
<dbReference type="EMBL" id="JAUSUA010000006">
    <property type="protein sequence ID" value="MDQ0208715.1"/>
    <property type="molecule type" value="Genomic_DNA"/>
</dbReference>
<comment type="caution">
    <text evidence="2">The sequence shown here is derived from an EMBL/GenBank/DDBJ whole genome shotgun (WGS) entry which is preliminary data.</text>
</comment>
<dbReference type="Proteomes" id="UP001225034">
    <property type="component" value="Unassembled WGS sequence"/>
</dbReference>
<organism evidence="2 3">
    <name type="scientific">Alkalicoccobacillus murimartini</name>
    <dbReference type="NCBI Taxonomy" id="171685"/>
    <lineage>
        <taxon>Bacteria</taxon>
        <taxon>Bacillati</taxon>
        <taxon>Bacillota</taxon>
        <taxon>Bacilli</taxon>
        <taxon>Bacillales</taxon>
        <taxon>Bacillaceae</taxon>
        <taxon>Alkalicoccobacillus</taxon>
    </lineage>
</organism>
<gene>
    <name evidence="2" type="ORF">J2S05_003527</name>
</gene>
<feature type="transmembrane region" description="Helical" evidence="1">
    <location>
        <begin position="107"/>
        <end position="132"/>
    </location>
</feature>
<proteinExistence type="predicted"/>
<evidence type="ECO:0000256" key="1">
    <source>
        <dbReference type="SAM" id="Phobius"/>
    </source>
</evidence>
<keyword evidence="1" id="KW-0472">Membrane</keyword>